<dbReference type="AlphaFoldDB" id="A0A5E4LRB6"/>
<dbReference type="Gene3D" id="3.60.15.10">
    <property type="entry name" value="Ribonuclease Z/Hydroxyacylglutathione hydrolase-like"/>
    <property type="match status" value="1"/>
</dbReference>
<feature type="domain" description="Metallo-beta-lactamase" evidence="1">
    <location>
        <begin position="33"/>
        <end position="222"/>
    </location>
</feature>
<evidence type="ECO:0000313" key="3">
    <source>
        <dbReference type="Proteomes" id="UP000789941"/>
    </source>
</evidence>
<dbReference type="EMBL" id="CABMJJ010000009">
    <property type="protein sequence ID" value="VVC03969.1"/>
    <property type="molecule type" value="Genomic_DNA"/>
</dbReference>
<protein>
    <submittedName>
        <fullName evidence="2">Ribonuclease BN</fullName>
        <ecNumber evidence="2">3.1.26.11</ecNumber>
    </submittedName>
</protein>
<organism evidence="2 3">
    <name type="scientific">Candidatus Bilamarchaeum dharawalense</name>
    <dbReference type="NCBI Taxonomy" id="2885759"/>
    <lineage>
        <taxon>Archaea</taxon>
        <taxon>Candidatus Micrarchaeota</taxon>
        <taxon>Candidatus Micrarchaeia</taxon>
        <taxon>Candidatus Anstonellales</taxon>
        <taxon>Candidatus Bilamarchaeaceae</taxon>
        <taxon>Candidatus Bilamarchaeum</taxon>
    </lineage>
</organism>
<dbReference type="InterPro" id="IPR001279">
    <property type="entry name" value="Metallo-B-lactamas"/>
</dbReference>
<accession>A0A5E4LRB6</accession>
<keyword evidence="2" id="KW-0378">Hydrolase</keyword>
<evidence type="ECO:0000313" key="2">
    <source>
        <dbReference type="EMBL" id="VVC03969.1"/>
    </source>
</evidence>
<dbReference type="PANTHER" id="PTHR42663:SF6">
    <property type="entry name" value="HYDROLASE C777.06C-RELATED"/>
    <property type="match status" value="1"/>
</dbReference>
<gene>
    <name evidence="2" type="primary">rbn</name>
    <name evidence="2" type="ORF">LFW2832_00640</name>
</gene>
<sequence>MELIFLGTGGGRVNLIKQVRGTGGFRINSRSANIHVDPGPGALLHSIKNRQDPLELDCVIVTHNHTDHVNDAGVMIEGMTRYSLKKRGIVIGSAITINGSEDRDRGLTRWHQSKASEVYAAKFGEKKKFATEKGSFDIEIFGLKHDEPSTFGFKLTIDNVVVGYITDTELMEDLGKNFSGCDVLIINCIKPEHDEYEGHLKTEDVIEIVKEAKPKTCVISHMGIKMLRAGPNLEAERIEKGSGIRTVAAKDGMKLVF</sequence>
<comment type="caution">
    <text evidence="2">The sequence shown here is derived from an EMBL/GenBank/DDBJ whole genome shotgun (WGS) entry which is preliminary data.</text>
</comment>
<dbReference type="GO" id="GO:0042781">
    <property type="term" value="F:3'-tRNA processing endoribonuclease activity"/>
    <property type="evidence" value="ECO:0007669"/>
    <property type="project" value="UniProtKB-EC"/>
</dbReference>
<dbReference type="Proteomes" id="UP000789941">
    <property type="component" value="Unassembled WGS sequence"/>
</dbReference>
<name>A0A5E4LRB6_9ARCH</name>
<dbReference type="Pfam" id="PF12706">
    <property type="entry name" value="Lactamase_B_2"/>
    <property type="match status" value="1"/>
</dbReference>
<reference evidence="2 3" key="1">
    <citation type="submission" date="2019-08" db="EMBL/GenBank/DDBJ databases">
        <authorList>
            <person name="Vazquez-Campos X."/>
        </authorList>
    </citation>
    <scope>NUCLEOTIDE SEQUENCE [LARGE SCALE GENOMIC DNA]</scope>
    <source>
        <strain evidence="2">LFW-283_2</strain>
    </source>
</reference>
<evidence type="ECO:0000259" key="1">
    <source>
        <dbReference type="Pfam" id="PF12706"/>
    </source>
</evidence>
<dbReference type="PANTHER" id="PTHR42663">
    <property type="entry name" value="HYDROLASE C777.06C-RELATED-RELATED"/>
    <property type="match status" value="1"/>
</dbReference>
<proteinExistence type="predicted"/>
<dbReference type="SUPFAM" id="SSF56281">
    <property type="entry name" value="Metallo-hydrolase/oxidoreductase"/>
    <property type="match status" value="1"/>
</dbReference>
<dbReference type="InterPro" id="IPR036866">
    <property type="entry name" value="RibonucZ/Hydroxyglut_hydro"/>
</dbReference>
<dbReference type="EC" id="3.1.26.11" evidence="2"/>